<gene>
    <name evidence="3" type="ORF">RJT34_23854</name>
</gene>
<organism evidence="3 4">
    <name type="scientific">Clitoria ternatea</name>
    <name type="common">Butterfly pea</name>
    <dbReference type="NCBI Taxonomy" id="43366"/>
    <lineage>
        <taxon>Eukaryota</taxon>
        <taxon>Viridiplantae</taxon>
        <taxon>Streptophyta</taxon>
        <taxon>Embryophyta</taxon>
        <taxon>Tracheophyta</taxon>
        <taxon>Spermatophyta</taxon>
        <taxon>Magnoliopsida</taxon>
        <taxon>eudicotyledons</taxon>
        <taxon>Gunneridae</taxon>
        <taxon>Pentapetalae</taxon>
        <taxon>rosids</taxon>
        <taxon>fabids</taxon>
        <taxon>Fabales</taxon>
        <taxon>Fabaceae</taxon>
        <taxon>Papilionoideae</taxon>
        <taxon>50 kb inversion clade</taxon>
        <taxon>NPAAA clade</taxon>
        <taxon>indigoferoid/millettioid clade</taxon>
        <taxon>Phaseoleae</taxon>
        <taxon>Clitoria</taxon>
    </lineage>
</organism>
<feature type="signal peptide" evidence="2">
    <location>
        <begin position="1"/>
        <end position="22"/>
    </location>
</feature>
<proteinExistence type="predicted"/>
<dbReference type="AlphaFoldDB" id="A0AAN9IL52"/>
<protein>
    <submittedName>
        <fullName evidence="3">Uncharacterized protein</fullName>
    </submittedName>
</protein>
<keyword evidence="1" id="KW-0472">Membrane</keyword>
<feature type="chain" id="PRO_5042922834" evidence="2">
    <location>
        <begin position="23"/>
        <end position="73"/>
    </location>
</feature>
<name>A0AAN9IL52_CLITE</name>
<evidence type="ECO:0000256" key="1">
    <source>
        <dbReference type="SAM" id="Phobius"/>
    </source>
</evidence>
<feature type="transmembrane region" description="Helical" evidence="1">
    <location>
        <begin position="38"/>
        <end position="64"/>
    </location>
</feature>
<sequence>MRVTQVLCTAVILGLLWWQSDTKNPKDLQDQAGLLVAYFMAALRLSVGPFFLTILTVFLCIVAAQECISNHYF</sequence>
<keyword evidence="1" id="KW-0812">Transmembrane</keyword>
<keyword evidence="2" id="KW-0732">Signal</keyword>
<dbReference type="EMBL" id="JAYKXN010000006">
    <property type="protein sequence ID" value="KAK7278816.1"/>
    <property type="molecule type" value="Genomic_DNA"/>
</dbReference>
<evidence type="ECO:0000313" key="4">
    <source>
        <dbReference type="Proteomes" id="UP001359559"/>
    </source>
</evidence>
<evidence type="ECO:0000313" key="3">
    <source>
        <dbReference type="EMBL" id="KAK7278816.1"/>
    </source>
</evidence>
<reference evidence="3 4" key="1">
    <citation type="submission" date="2024-01" db="EMBL/GenBank/DDBJ databases">
        <title>The genomes of 5 underutilized Papilionoideae crops provide insights into root nodulation and disease resistance.</title>
        <authorList>
            <person name="Yuan L."/>
        </authorList>
    </citation>
    <scope>NUCLEOTIDE SEQUENCE [LARGE SCALE GENOMIC DNA]</scope>
    <source>
        <strain evidence="3">LY-2023</strain>
        <tissue evidence="3">Leaf</tissue>
    </source>
</reference>
<evidence type="ECO:0000256" key="2">
    <source>
        <dbReference type="SAM" id="SignalP"/>
    </source>
</evidence>
<keyword evidence="4" id="KW-1185">Reference proteome</keyword>
<comment type="caution">
    <text evidence="3">The sequence shown here is derived from an EMBL/GenBank/DDBJ whole genome shotgun (WGS) entry which is preliminary data.</text>
</comment>
<accession>A0AAN9IL52</accession>
<dbReference type="Proteomes" id="UP001359559">
    <property type="component" value="Unassembled WGS sequence"/>
</dbReference>
<keyword evidence="1" id="KW-1133">Transmembrane helix</keyword>